<evidence type="ECO:0000313" key="1">
    <source>
        <dbReference type="EMBL" id="KIK27474.1"/>
    </source>
</evidence>
<dbReference type="OrthoDB" id="10263328at2759"/>
<keyword evidence="2" id="KW-1185">Reference proteome</keyword>
<organism evidence="1 2">
    <name type="scientific">Pisolithus microcarpus 441</name>
    <dbReference type="NCBI Taxonomy" id="765257"/>
    <lineage>
        <taxon>Eukaryota</taxon>
        <taxon>Fungi</taxon>
        <taxon>Dikarya</taxon>
        <taxon>Basidiomycota</taxon>
        <taxon>Agaricomycotina</taxon>
        <taxon>Agaricomycetes</taxon>
        <taxon>Agaricomycetidae</taxon>
        <taxon>Boletales</taxon>
        <taxon>Sclerodermatineae</taxon>
        <taxon>Pisolithaceae</taxon>
        <taxon>Pisolithus</taxon>
    </lineage>
</organism>
<dbReference type="AlphaFoldDB" id="A0A0C9ZNH1"/>
<dbReference type="Gene3D" id="1.25.10.10">
    <property type="entry name" value="Leucine-rich Repeat Variant"/>
    <property type="match status" value="1"/>
</dbReference>
<dbReference type="EMBL" id="KN833696">
    <property type="protein sequence ID" value="KIK27474.1"/>
    <property type="molecule type" value="Genomic_DNA"/>
</dbReference>
<name>A0A0C9ZNH1_9AGAM</name>
<accession>A0A0C9ZNH1</accession>
<sequence length="59" mass="6737">MCACTCLNFMDQAVADPIVDAAIPFIEAYTKSPDWHRWEAVLMALVYPRWSRPKHPDAS</sequence>
<proteinExistence type="predicted"/>
<dbReference type="Proteomes" id="UP000054018">
    <property type="component" value="Unassembled WGS sequence"/>
</dbReference>
<protein>
    <submittedName>
        <fullName evidence="1">Uncharacterized protein</fullName>
    </submittedName>
</protein>
<gene>
    <name evidence="1" type="ORF">PISMIDRAFT_674832</name>
</gene>
<dbReference type="STRING" id="765257.A0A0C9ZNH1"/>
<reference evidence="2" key="2">
    <citation type="submission" date="2015-01" db="EMBL/GenBank/DDBJ databases">
        <title>Evolutionary Origins and Diversification of the Mycorrhizal Mutualists.</title>
        <authorList>
            <consortium name="DOE Joint Genome Institute"/>
            <consortium name="Mycorrhizal Genomics Consortium"/>
            <person name="Kohler A."/>
            <person name="Kuo A."/>
            <person name="Nagy L.G."/>
            <person name="Floudas D."/>
            <person name="Copeland A."/>
            <person name="Barry K.W."/>
            <person name="Cichocki N."/>
            <person name="Veneault-Fourrey C."/>
            <person name="LaButti K."/>
            <person name="Lindquist E.A."/>
            <person name="Lipzen A."/>
            <person name="Lundell T."/>
            <person name="Morin E."/>
            <person name="Murat C."/>
            <person name="Riley R."/>
            <person name="Ohm R."/>
            <person name="Sun H."/>
            <person name="Tunlid A."/>
            <person name="Henrissat B."/>
            <person name="Grigoriev I.V."/>
            <person name="Hibbett D.S."/>
            <person name="Martin F."/>
        </authorList>
    </citation>
    <scope>NUCLEOTIDE SEQUENCE [LARGE SCALE GENOMIC DNA]</scope>
    <source>
        <strain evidence="2">441</strain>
    </source>
</reference>
<dbReference type="InterPro" id="IPR011989">
    <property type="entry name" value="ARM-like"/>
</dbReference>
<evidence type="ECO:0000313" key="2">
    <source>
        <dbReference type="Proteomes" id="UP000054018"/>
    </source>
</evidence>
<reference evidence="1 2" key="1">
    <citation type="submission" date="2014-04" db="EMBL/GenBank/DDBJ databases">
        <authorList>
            <consortium name="DOE Joint Genome Institute"/>
            <person name="Kuo A."/>
            <person name="Kohler A."/>
            <person name="Costa M.D."/>
            <person name="Nagy L.G."/>
            <person name="Floudas D."/>
            <person name="Copeland A."/>
            <person name="Barry K.W."/>
            <person name="Cichocki N."/>
            <person name="Veneault-Fourrey C."/>
            <person name="LaButti K."/>
            <person name="Lindquist E.A."/>
            <person name="Lipzen A."/>
            <person name="Lundell T."/>
            <person name="Morin E."/>
            <person name="Murat C."/>
            <person name="Sun H."/>
            <person name="Tunlid A."/>
            <person name="Henrissat B."/>
            <person name="Grigoriev I.V."/>
            <person name="Hibbett D.S."/>
            <person name="Martin F."/>
            <person name="Nordberg H.P."/>
            <person name="Cantor M.N."/>
            <person name="Hua S.X."/>
        </authorList>
    </citation>
    <scope>NUCLEOTIDE SEQUENCE [LARGE SCALE GENOMIC DNA]</scope>
    <source>
        <strain evidence="1 2">441</strain>
    </source>
</reference>
<dbReference type="HOGENOM" id="CLU_2961701_0_0_1"/>